<name>A0A1W2CKM0_9FIRM</name>
<accession>A0A1W2CKM0</accession>
<evidence type="ECO:0000256" key="2">
    <source>
        <dbReference type="ARBA" id="ARBA00022448"/>
    </source>
</evidence>
<evidence type="ECO:0000256" key="1">
    <source>
        <dbReference type="ARBA" id="ARBA00004141"/>
    </source>
</evidence>
<dbReference type="GO" id="GO:0055085">
    <property type="term" value="P:transmembrane transport"/>
    <property type="evidence" value="ECO:0007669"/>
    <property type="project" value="InterPro"/>
</dbReference>
<proteinExistence type="inferred from homology"/>
<feature type="transmembrane region" description="Helical" evidence="6">
    <location>
        <begin position="56"/>
        <end position="83"/>
    </location>
</feature>
<feature type="transmembrane region" description="Helical" evidence="6">
    <location>
        <begin position="139"/>
        <end position="158"/>
    </location>
</feature>
<evidence type="ECO:0000313" key="8">
    <source>
        <dbReference type="EMBL" id="SMC85787.1"/>
    </source>
</evidence>
<keyword evidence="4 6" id="KW-1133">Transmembrane helix</keyword>
<dbReference type="InterPro" id="IPR000515">
    <property type="entry name" value="MetI-like"/>
</dbReference>
<dbReference type="PANTHER" id="PTHR30177:SF4">
    <property type="entry name" value="OSMOPROTECTANT IMPORT PERMEASE PROTEIN OSMW"/>
    <property type="match status" value="1"/>
</dbReference>
<gene>
    <name evidence="8" type="ORF">SAMN02745168_0078</name>
</gene>
<dbReference type="PROSITE" id="PS50928">
    <property type="entry name" value="ABC_TM1"/>
    <property type="match status" value="1"/>
</dbReference>
<keyword evidence="2 6" id="KW-0813">Transport</keyword>
<evidence type="ECO:0000256" key="5">
    <source>
        <dbReference type="ARBA" id="ARBA00023136"/>
    </source>
</evidence>
<feature type="transmembrane region" description="Helical" evidence="6">
    <location>
        <begin position="12"/>
        <end position="36"/>
    </location>
</feature>
<dbReference type="InterPro" id="IPR051204">
    <property type="entry name" value="ABC_transp_perm/SBD"/>
</dbReference>
<sequence>MTNLFPLILEHMYIVAIAIAIATAIGVVLGVISFWYPRLGTFILFAAEMLQTIPSLALLALLMILLGLGNTTLIAGLVLYALLPIVRNTNTGLGGVPDHLREAARGMGMNRMQRLALVELPLSFPMIFSGIKIAVVNSLAIAVMGVLIGAGGLGYPIYRGIQMRSFERIITAALPVVIMAVGFDYLMTGFERRLTKRK</sequence>
<organism evidence="8 9">
    <name type="scientific">Papillibacter cinnamivorans DSM 12816</name>
    <dbReference type="NCBI Taxonomy" id="1122930"/>
    <lineage>
        <taxon>Bacteria</taxon>
        <taxon>Bacillati</taxon>
        <taxon>Bacillota</taxon>
        <taxon>Clostridia</taxon>
        <taxon>Eubacteriales</taxon>
        <taxon>Oscillospiraceae</taxon>
        <taxon>Papillibacter</taxon>
    </lineage>
</organism>
<dbReference type="FunFam" id="1.10.3720.10:FF:000001">
    <property type="entry name" value="Glycine betaine ABC transporter, permease"/>
    <property type="match status" value="1"/>
</dbReference>
<feature type="domain" description="ABC transmembrane type-1" evidence="7">
    <location>
        <begin position="8"/>
        <end position="187"/>
    </location>
</feature>
<dbReference type="GO" id="GO:0031460">
    <property type="term" value="P:glycine betaine transport"/>
    <property type="evidence" value="ECO:0007669"/>
    <property type="project" value="TreeGrafter"/>
</dbReference>
<keyword evidence="5 6" id="KW-0472">Membrane</keyword>
<evidence type="ECO:0000256" key="4">
    <source>
        <dbReference type="ARBA" id="ARBA00022989"/>
    </source>
</evidence>
<feature type="transmembrane region" description="Helical" evidence="6">
    <location>
        <begin position="170"/>
        <end position="188"/>
    </location>
</feature>
<evidence type="ECO:0000256" key="3">
    <source>
        <dbReference type="ARBA" id="ARBA00022692"/>
    </source>
</evidence>
<protein>
    <submittedName>
        <fullName evidence="8">Osmoprotectant transport system permease protein</fullName>
    </submittedName>
</protein>
<dbReference type="Gene3D" id="1.10.3720.10">
    <property type="entry name" value="MetI-like"/>
    <property type="match status" value="1"/>
</dbReference>
<dbReference type="OrthoDB" id="34174at2"/>
<evidence type="ECO:0000256" key="6">
    <source>
        <dbReference type="RuleBase" id="RU363032"/>
    </source>
</evidence>
<evidence type="ECO:0000313" key="9">
    <source>
        <dbReference type="Proteomes" id="UP000192790"/>
    </source>
</evidence>
<comment type="similarity">
    <text evidence="6">Belongs to the binding-protein-dependent transport system permease family.</text>
</comment>
<evidence type="ECO:0000259" key="7">
    <source>
        <dbReference type="PROSITE" id="PS50928"/>
    </source>
</evidence>
<comment type="subcellular location">
    <subcellularLocation>
        <location evidence="6">Cell membrane</location>
        <topology evidence="6">Multi-pass membrane protein</topology>
    </subcellularLocation>
    <subcellularLocation>
        <location evidence="1">Membrane</location>
        <topology evidence="1">Multi-pass membrane protein</topology>
    </subcellularLocation>
</comment>
<dbReference type="AlphaFoldDB" id="A0A1W2CKM0"/>
<dbReference type="CDD" id="cd06261">
    <property type="entry name" value="TM_PBP2"/>
    <property type="match status" value="1"/>
</dbReference>
<keyword evidence="9" id="KW-1185">Reference proteome</keyword>
<reference evidence="8 9" key="1">
    <citation type="submission" date="2017-04" db="EMBL/GenBank/DDBJ databases">
        <authorList>
            <person name="Afonso C.L."/>
            <person name="Miller P.J."/>
            <person name="Scott M.A."/>
            <person name="Spackman E."/>
            <person name="Goraichik I."/>
            <person name="Dimitrov K.M."/>
            <person name="Suarez D.L."/>
            <person name="Swayne D.E."/>
        </authorList>
    </citation>
    <scope>NUCLEOTIDE SEQUENCE [LARGE SCALE GENOMIC DNA]</scope>
    <source>
        <strain evidence="8 9">DSM 12816</strain>
    </source>
</reference>
<dbReference type="Proteomes" id="UP000192790">
    <property type="component" value="Unassembled WGS sequence"/>
</dbReference>
<dbReference type="SUPFAM" id="SSF161098">
    <property type="entry name" value="MetI-like"/>
    <property type="match status" value="1"/>
</dbReference>
<dbReference type="Pfam" id="PF00528">
    <property type="entry name" value="BPD_transp_1"/>
    <property type="match status" value="1"/>
</dbReference>
<dbReference type="RefSeq" id="WP_084235500.1">
    <property type="nucleotide sequence ID" value="NZ_FWXW01000010.1"/>
</dbReference>
<dbReference type="GO" id="GO:0005886">
    <property type="term" value="C:plasma membrane"/>
    <property type="evidence" value="ECO:0007669"/>
    <property type="project" value="UniProtKB-SubCell"/>
</dbReference>
<dbReference type="EMBL" id="FWXW01000010">
    <property type="protein sequence ID" value="SMC85787.1"/>
    <property type="molecule type" value="Genomic_DNA"/>
</dbReference>
<dbReference type="PANTHER" id="PTHR30177">
    <property type="entry name" value="GLYCINE BETAINE/L-PROLINE TRANSPORT SYSTEM PERMEASE PROTEIN PROW"/>
    <property type="match status" value="1"/>
</dbReference>
<keyword evidence="3 6" id="KW-0812">Transmembrane</keyword>
<dbReference type="STRING" id="1122930.SAMN02745168_0078"/>
<dbReference type="InterPro" id="IPR035906">
    <property type="entry name" value="MetI-like_sf"/>
</dbReference>